<dbReference type="SUPFAM" id="SSF51338">
    <property type="entry name" value="Composite domain of metallo-dependent hydrolases"/>
    <property type="match status" value="1"/>
</dbReference>
<keyword evidence="1" id="KW-0665">Pyrimidine biosynthesis</keyword>
<dbReference type="InterPro" id="IPR004722">
    <property type="entry name" value="DHOase"/>
</dbReference>
<evidence type="ECO:0000313" key="4">
    <source>
        <dbReference type="Proteomes" id="UP000829517"/>
    </source>
</evidence>
<evidence type="ECO:0000313" key="3">
    <source>
        <dbReference type="EMBL" id="MCF8714301.1"/>
    </source>
</evidence>
<dbReference type="InterPro" id="IPR032466">
    <property type="entry name" value="Metal_Hydrolase"/>
</dbReference>
<dbReference type="Gene3D" id="2.30.40.10">
    <property type="entry name" value="Urease, subunit C, domain 1"/>
    <property type="match status" value="1"/>
</dbReference>
<dbReference type="SUPFAM" id="SSF51556">
    <property type="entry name" value="Metallo-dependent hydrolases"/>
    <property type="match status" value="1"/>
</dbReference>
<organism evidence="3 4">
    <name type="scientific">Joostella atrarenae</name>
    <dbReference type="NCBI Taxonomy" id="679257"/>
    <lineage>
        <taxon>Bacteria</taxon>
        <taxon>Pseudomonadati</taxon>
        <taxon>Bacteroidota</taxon>
        <taxon>Flavobacteriia</taxon>
        <taxon>Flavobacteriales</taxon>
        <taxon>Flavobacteriaceae</taxon>
        <taxon>Joostella</taxon>
    </lineage>
</organism>
<accession>A0ABS9J1K4</accession>
<comment type="caution">
    <text evidence="3">The sequence shown here is derived from an EMBL/GenBank/DDBJ whole genome shotgun (WGS) entry which is preliminary data.</text>
</comment>
<keyword evidence="4" id="KW-1185">Reference proteome</keyword>
<gene>
    <name evidence="3" type="ORF">JM658_05610</name>
</gene>
<dbReference type="Proteomes" id="UP000829517">
    <property type="component" value="Unassembled WGS sequence"/>
</dbReference>
<proteinExistence type="predicted"/>
<feature type="domain" description="Dihydroorotase catalytic" evidence="2">
    <location>
        <begin position="58"/>
        <end position="238"/>
    </location>
</feature>
<name>A0ABS9J1K4_9FLAO</name>
<dbReference type="Gene3D" id="3.20.20.140">
    <property type="entry name" value="Metal-dependent hydrolases"/>
    <property type="match status" value="1"/>
</dbReference>
<dbReference type="Pfam" id="PF12890">
    <property type="entry name" value="DHOase"/>
    <property type="match status" value="1"/>
</dbReference>
<evidence type="ECO:0000259" key="2">
    <source>
        <dbReference type="Pfam" id="PF12890"/>
    </source>
</evidence>
<dbReference type="PANTHER" id="PTHR43668:SF2">
    <property type="entry name" value="ALLANTOINASE"/>
    <property type="match status" value="1"/>
</dbReference>
<dbReference type="InterPro" id="IPR024403">
    <property type="entry name" value="DHOase_cat"/>
</dbReference>
<dbReference type="PANTHER" id="PTHR43668">
    <property type="entry name" value="ALLANTOINASE"/>
    <property type="match status" value="1"/>
</dbReference>
<dbReference type="RefSeq" id="WP_236958262.1">
    <property type="nucleotide sequence ID" value="NZ_JAETXX010000002.1"/>
</dbReference>
<dbReference type="EMBL" id="JAETXX010000002">
    <property type="protein sequence ID" value="MCF8714301.1"/>
    <property type="molecule type" value="Genomic_DNA"/>
</dbReference>
<sequence>MNILLKSAKIIAPNSEFHQQTKDIFIENGIISKIEDSITSSEDTKVIDLKNLHVSEGWFDSSVSIGEPGYEERETIENGLKTAALSGFTGIAVNPNANPIADTNADIGFLKAKALGKATALYPIGALTIKSESVDLAELFDMKNAGAVAFGDYQQPISNPNLLKIALQYAQNFDGLVLSFPQENKIAGKGIVNEEANGTKLGLKGIPALAEELQIARDLFILEYTGGKIHIPTISTEKSVSLIKEAKDKGLDVSCSVAIHNLILTDDALEEFDTNYKLLPPLRTKKDTEALIKGLKDGTIDFVTSDHNPLDVEQKNVEFDHAMYGSIGLESAFGALHKILDLEKTVEVLTNGKSRFGIPTETIKVGSNANLSLFNPEEAYVFSTKNIISSTKNSAFLGEELKGKSYGIIANGQVEIL</sequence>
<dbReference type="CDD" id="cd01317">
    <property type="entry name" value="DHOase_IIa"/>
    <property type="match status" value="1"/>
</dbReference>
<reference evidence="3 4" key="1">
    <citation type="submission" date="2021-01" db="EMBL/GenBank/DDBJ databases">
        <title>Genome sequencing of Joostella atrarenae M1-2 (= KCTC 23194).</title>
        <authorList>
            <person name="Zakaria M.R."/>
            <person name="Lam M.Q."/>
            <person name="Chong C.S."/>
        </authorList>
    </citation>
    <scope>NUCLEOTIDE SEQUENCE [LARGE SCALE GENOMIC DNA]</scope>
    <source>
        <strain evidence="3 4">M1-2</strain>
    </source>
</reference>
<dbReference type="InterPro" id="IPR050138">
    <property type="entry name" value="DHOase/Allantoinase_Hydrolase"/>
</dbReference>
<evidence type="ECO:0000256" key="1">
    <source>
        <dbReference type="ARBA" id="ARBA00022975"/>
    </source>
</evidence>
<protein>
    <submittedName>
        <fullName evidence="3">Dihydroorotase</fullName>
    </submittedName>
</protein>
<dbReference type="InterPro" id="IPR011059">
    <property type="entry name" value="Metal-dep_hydrolase_composite"/>
</dbReference>